<dbReference type="PROSITE" id="PS50931">
    <property type="entry name" value="HTH_LYSR"/>
    <property type="match status" value="1"/>
</dbReference>
<dbReference type="InterPro" id="IPR050950">
    <property type="entry name" value="HTH-type_LysR_regulators"/>
</dbReference>
<proteinExistence type="inferred from homology"/>
<dbReference type="Pfam" id="PF03466">
    <property type="entry name" value="LysR_substrate"/>
    <property type="match status" value="1"/>
</dbReference>
<dbReference type="RefSeq" id="WP_090484544.1">
    <property type="nucleotide sequence ID" value="NZ_BJVY01000005.1"/>
</dbReference>
<dbReference type="Gene3D" id="3.40.190.290">
    <property type="match status" value="1"/>
</dbReference>
<name>A0A511H801_9BACT</name>
<comment type="caution">
    <text evidence="6">The sequence shown here is derived from an EMBL/GenBank/DDBJ whole genome shotgun (WGS) entry which is preliminary data.</text>
</comment>
<evidence type="ECO:0000313" key="9">
    <source>
        <dbReference type="Proteomes" id="UP000321224"/>
    </source>
</evidence>
<evidence type="ECO:0000256" key="2">
    <source>
        <dbReference type="ARBA" id="ARBA00023015"/>
    </source>
</evidence>
<accession>A0A511H801</accession>
<protein>
    <submittedName>
        <fullName evidence="6 7">Transcriptional regulator</fullName>
    </submittedName>
</protein>
<dbReference type="SUPFAM" id="SSF53850">
    <property type="entry name" value="Periplasmic binding protein-like II"/>
    <property type="match status" value="1"/>
</dbReference>
<dbReference type="AlphaFoldDB" id="A0A511H801"/>
<comment type="similarity">
    <text evidence="1">Belongs to the LysR transcriptional regulatory family.</text>
</comment>
<sequence length="304" mass="33413">MQLESLKMFCDVVETGSFSRAAQLNHVTQSAVSQQIRALENRYEQKLLSRSARQVTPTPAGERLFRGCKEILARFAEVEQEIREQAAEVAGTTTVSTIYSVGLHELNSVQKQLLKSHPKVNMRLNYRRNDQVYDDVILGAAEIGIVAYPQPRAGVDILPFRDDKLSVVCAPGHPFATKQKVSLTALSGVPFIAFDREAPTRKALDRLFREKSIDINPVMEMDNVETIKRAVEMGLGVAILPMSTAQGEVKGGTLVAKPFAEGPVSRPIGLLIRKGKYLDRASAAVLEAFKAASNLPPADEAERQ</sequence>
<gene>
    <name evidence="6" type="ORF">MVI01_14510</name>
    <name evidence="7" type="ORF">SAMN04488504_101268</name>
</gene>
<dbReference type="InterPro" id="IPR036390">
    <property type="entry name" value="WH_DNA-bd_sf"/>
</dbReference>
<feature type="domain" description="HTH lysR-type" evidence="5">
    <location>
        <begin position="1"/>
        <end position="58"/>
    </location>
</feature>
<evidence type="ECO:0000313" key="6">
    <source>
        <dbReference type="EMBL" id="GEL69667.1"/>
    </source>
</evidence>
<dbReference type="Proteomes" id="UP000198717">
    <property type="component" value="Unassembled WGS sequence"/>
</dbReference>
<keyword evidence="4" id="KW-0804">Transcription</keyword>
<dbReference type="EMBL" id="FNAJ01000001">
    <property type="protein sequence ID" value="SDD28723.1"/>
    <property type="molecule type" value="Genomic_DNA"/>
</dbReference>
<evidence type="ECO:0000256" key="3">
    <source>
        <dbReference type="ARBA" id="ARBA00023125"/>
    </source>
</evidence>
<dbReference type="EMBL" id="BJVY01000005">
    <property type="protein sequence ID" value="GEL69667.1"/>
    <property type="molecule type" value="Genomic_DNA"/>
</dbReference>
<keyword evidence="8" id="KW-1185">Reference proteome</keyword>
<reference evidence="6 9" key="2">
    <citation type="submission" date="2019-07" db="EMBL/GenBank/DDBJ databases">
        <title>Whole genome shotgun sequence of Myxococcus virescens NBRC 100334.</title>
        <authorList>
            <person name="Hosoyama A."/>
            <person name="Uohara A."/>
            <person name="Ohji S."/>
            <person name="Ichikawa N."/>
        </authorList>
    </citation>
    <scope>NUCLEOTIDE SEQUENCE [LARGE SCALE GENOMIC DNA]</scope>
    <source>
        <strain evidence="6 9">NBRC 100334</strain>
    </source>
</reference>
<dbReference type="PANTHER" id="PTHR30419:SF8">
    <property type="entry name" value="NITROGEN ASSIMILATION TRANSCRIPTIONAL ACTIVATOR-RELATED"/>
    <property type="match status" value="1"/>
</dbReference>
<dbReference type="GO" id="GO:0003677">
    <property type="term" value="F:DNA binding"/>
    <property type="evidence" value="ECO:0007669"/>
    <property type="project" value="UniProtKB-KW"/>
</dbReference>
<evidence type="ECO:0000259" key="5">
    <source>
        <dbReference type="PROSITE" id="PS50931"/>
    </source>
</evidence>
<keyword evidence="2" id="KW-0805">Transcription regulation</keyword>
<dbReference type="CDD" id="cd05466">
    <property type="entry name" value="PBP2_LTTR_substrate"/>
    <property type="match status" value="1"/>
</dbReference>
<keyword evidence="3" id="KW-0238">DNA-binding</keyword>
<dbReference type="Proteomes" id="UP000321224">
    <property type="component" value="Unassembled WGS sequence"/>
</dbReference>
<dbReference type="InterPro" id="IPR005119">
    <property type="entry name" value="LysR_subst-bd"/>
</dbReference>
<evidence type="ECO:0000313" key="8">
    <source>
        <dbReference type="Proteomes" id="UP000198717"/>
    </source>
</evidence>
<dbReference type="GO" id="GO:0003700">
    <property type="term" value="F:DNA-binding transcription factor activity"/>
    <property type="evidence" value="ECO:0007669"/>
    <property type="project" value="InterPro"/>
</dbReference>
<dbReference type="FunFam" id="1.10.10.10:FF:000001">
    <property type="entry name" value="LysR family transcriptional regulator"/>
    <property type="match status" value="1"/>
</dbReference>
<dbReference type="Pfam" id="PF00126">
    <property type="entry name" value="HTH_1"/>
    <property type="match status" value="1"/>
</dbReference>
<dbReference type="Gene3D" id="1.10.10.10">
    <property type="entry name" value="Winged helix-like DNA-binding domain superfamily/Winged helix DNA-binding domain"/>
    <property type="match status" value="1"/>
</dbReference>
<evidence type="ECO:0000256" key="1">
    <source>
        <dbReference type="ARBA" id="ARBA00009437"/>
    </source>
</evidence>
<dbReference type="GO" id="GO:0005829">
    <property type="term" value="C:cytosol"/>
    <property type="evidence" value="ECO:0007669"/>
    <property type="project" value="TreeGrafter"/>
</dbReference>
<dbReference type="InterPro" id="IPR000847">
    <property type="entry name" value="LysR_HTH_N"/>
</dbReference>
<dbReference type="InterPro" id="IPR036388">
    <property type="entry name" value="WH-like_DNA-bd_sf"/>
</dbReference>
<dbReference type="PRINTS" id="PR00039">
    <property type="entry name" value="HTHLYSR"/>
</dbReference>
<evidence type="ECO:0000313" key="7">
    <source>
        <dbReference type="EMBL" id="SDD28723.1"/>
    </source>
</evidence>
<dbReference type="SUPFAM" id="SSF46785">
    <property type="entry name" value="Winged helix' DNA-binding domain"/>
    <property type="match status" value="1"/>
</dbReference>
<reference evidence="7 8" key="1">
    <citation type="submission" date="2016-10" db="EMBL/GenBank/DDBJ databases">
        <authorList>
            <person name="Varghese N."/>
            <person name="Submissions S."/>
        </authorList>
    </citation>
    <scope>NUCLEOTIDE SEQUENCE [LARGE SCALE GENOMIC DNA]</scope>
    <source>
        <strain evidence="7 8">DSM 2260</strain>
    </source>
</reference>
<evidence type="ECO:0000256" key="4">
    <source>
        <dbReference type="ARBA" id="ARBA00023163"/>
    </source>
</evidence>
<organism evidence="6 9">
    <name type="scientific">Myxococcus virescens</name>
    <dbReference type="NCBI Taxonomy" id="83456"/>
    <lineage>
        <taxon>Bacteria</taxon>
        <taxon>Pseudomonadati</taxon>
        <taxon>Myxococcota</taxon>
        <taxon>Myxococcia</taxon>
        <taxon>Myxococcales</taxon>
        <taxon>Cystobacterineae</taxon>
        <taxon>Myxococcaceae</taxon>
        <taxon>Myxococcus</taxon>
    </lineage>
</organism>
<dbReference type="PANTHER" id="PTHR30419">
    <property type="entry name" value="HTH-TYPE TRANSCRIPTIONAL REGULATOR YBHD"/>
    <property type="match status" value="1"/>
</dbReference>